<feature type="compositionally biased region" description="Polar residues" evidence="1">
    <location>
        <begin position="31"/>
        <end position="41"/>
    </location>
</feature>
<comment type="caution">
    <text evidence="3">The sequence shown here is derived from an EMBL/GenBank/DDBJ whole genome shotgun (WGS) entry which is preliminary data.</text>
</comment>
<keyword evidence="4" id="KW-1185">Reference proteome</keyword>
<dbReference type="InterPro" id="IPR005607">
    <property type="entry name" value="BSD_dom"/>
</dbReference>
<reference evidence="3" key="1">
    <citation type="submission" date="2022-02" db="EMBL/GenBank/DDBJ databases">
        <authorList>
            <person name="Henning P.M."/>
            <person name="McCubbin A.G."/>
            <person name="Shore J.S."/>
        </authorList>
    </citation>
    <scope>NUCLEOTIDE SEQUENCE</scope>
    <source>
        <strain evidence="3">F60SS</strain>
        <tissue evidence="3">Leaves</tissue>
    </source>
</reference>
<dbReference type="SMART" id="SM00751">
    <property type="entry name" value="BSD"/>
    <property type="match status" value="1"/>
</dbReference>
<dbReference type="PROSITE" id="PS50858">
    <property type="entry name" value="BSD"/>
    <property type="match status" value="1"/>
</dbReference>
<name>A0A9Q0GFF0_9ROSI</name>
<dbReference type="SUPFAM" id="SSF140383">
    <property type="entry name" value="BSD domain-like"/>
    <property type="match status" value="1"/>
</dbReference>
<dbReference type="EMBL" id="JAKUCV010001117">
    <property type="protein sequence ID" value="KAJ4847599.1"/>
    <property type="molecule type" value="Genomic_DNA"/>
</dbReference>
<dbReference type="AlphaFoldDB" id="A0A9Q0GFF0"/>
<protein>
    <recommendedName>
        <fullName evidence="2">BSD domain-containing protein</fullName>
    </recommendedName>
</protein>
<dbReference type="InterPro" id="IPR035925">
    <property type="entry name" value="BSD_dom_sf"/>
</dbReference>
<dbReference type="Gene3D" id="1.10.3970.10">
    <property type="entry name" value="BSD domain"/>
    <property type="match status" value="1"/>
</dbReference>
<dbReference type="Pfam" id="PF03909">
    <property type="entry name" value="BSD"/>
    <property type="match status" value="1"/>
</dbReference>
<dbReference type="PANTHER" id="PTHR31923">
    <property type="entry name" value="BSD DOMAIN-CONTAINING PROTEIN"/>
    <property type="match status" value="1"/>
</dbReference>
<sequence>MDWSSWFRRSLSRNGGINTKNTHNPDHPKQSNHLSNKQSTQQEEEFHGITEQLINHVKTFALDTFKNFPLQEDEGTTLSDQNSTTAAMTRGTIANVREDLSEWQERHATLVLSKVKELRQLRFTLCPRHMKERRFWRIYFLLVKSHVTEYELKAIQLAKLKQMAMEEVKPAVTGTYEVEMAETKQTASLSFTP</sequence>
<dbReference type="PANTHER" id="PTHR31923:SF3">
    <property type="entry name" value="BSD DOMAIN-CONTAINING PROTEIN"/>
    <property type="match status" value="1"/>
</dbReference>
<evidence type="ECO:0000259" key="2">
    <source>
        <dbReference type="PROSITE" id="PS50858"/>
    </source>
</evidence>
<feature type="domain" description="BSD" evidence="2">
    <location>
        <begin position="102"/>
        <end position="147"/>
    </location>
</feature>
<accession>A0A9Q0GFF0</accession>
<evidence type="ECO:0000313" key="3">
    <source>
        <dbReference type="EMBL" id="KAJ4847599.1"/>
    </source>
</evidence>
<reference evidence="3" key="2">
    <citation type="journal article" date="2023" name="Plants (Basel)">
        <title>Annotation of the Turnera subulata (Passifloraceae) Draft Genome Reveals the S-Locus Evolved after the Divergence of Turneroideae from Passifloroideae in a Stepwise Manner.</title>
        <authorList>
            <person name="Henning P.M."/>
            <person name="Roalson E.H."/>
            <person name="Mir W."/>
            <person name="McCubbin A.G."/>
            <person name="Shore J.S."/>
        </authorList>
    </citation>
    <scope>NUCLEOTIDE SEQUENCE</scope>
    <source>
        <strain evidence="3">F60SS</strain>
    </source>
</reference>
<dbReference type="OrthoDB" id="47923at2759"/>
<proteinExistence type="predicted"/>
<evidence type="ECO:0000256" key="1">
    <source>
        <dbReference type="SAM" id="MobiDB-lite"/>
    </source>
</evidence>
<organism evidence="3 4">
    <name type="scientific">Turnera subulata</name>
    <dbReference type="NCBI Taxonomy" id="218843"/>
    <lineage>
        <taxon>Eukaryota</taxon>
        <taxon>Viridiplantae</taxon>
        <taxon>Streptophyta</taxon>
        <taxon>Embryophyta</taxon>
        <taxon>Tracheophyta</taxon>
        <taxon>Spermatophyta</taxon>
        <taxon>Magnoliopsida</taxon>
        <taxon>eudicotyledons</taxon>
        <taxon>Gunneridae</taxon>
        <taxon>Pentapetalae</taxon>
        <taxon>rosids</taxon>
        <taxon>fabids</taxon>
        <taxon>Malpighiales</taxon>
        <taxon>Passifloraceae</taxon>
        <taxon>Turnera</taxon>
    </lineage>
</organism>
<evidence type="ECO:0000313" key="4">
    <source>
        <dbReference type="Proteomes" id="UP001141552"/>
    </source>
</evidence>
<feature type="region of interest" description="Disordered" evidence="1">
    <location>
        <begin position="14"/>
        <end position="45"/>
    </location>
</feature>
<gene>
    <name evidence="3" type="ORF">Tsubulata_013919</name>
</gene>
<dbReference type="Proteomes" id="UP001141552">
    <property type="component" value="Unassembled WGS sequence"/>
</dbReference>